<evidence type="ECO:0000256" key="1">
    <source>
        <dbReference type="ARBA" id="ARBA00001971"/>
    </source>
</evidence>
<dbReference type="SUPFAM" id="SSF48264">
    <property type="entry name" value="Cytochrome P450"/>
    <property type="match status" value="1"/>
</dbReference>
<sequence>MASLPSLPALIPPAAISFVSTNAIATTFAFVVVVYFLWRISNNTLTKASNKKMAPKVRGGLPLIGHIRMFGSKPTHRVLSDMADKYGPIFSFNIGVHPTLVVNNWELAKECLSTNDKAFANRPQTLASEILTYDGAIFGFAQHGNLWRQQRKVVSTEFLSNLKVDAMRGVVDDEIRTSLKELYKLWYNNNNNSNDSGKGVKVEMRGWFGALSTNVLLRTIVGETLGYGPTGDVNGWGEGLKKFSQYSAKSVMSDVLPFLRFLDLGGHEKAMRKVQKEIDAIGEEWLAKHKQKRLINPRSGEGENDMMDILLKLFEEGRVDIDRDPDTLIKGATLGLILAAAGTTAVTMVWALAEIISNPRVLKKIQLELDTVVGKERLVQESDFNDLVYLRAVIKEAQRLYPAGPLALPHESMEDCTVGGYHVPKGTRLFINIWKIQRDPRVWPNPDEFHPERFLTTDKDMDVRGPNFKYIPFGGGRRMCPGVYFALQELQMAMATLIQGFEFESPSGEPIDKSEIIGVNFLVKAKPFEVLIKPRLPSHLYA</sequence>
<keyword evidence="7 14" id="KW-1133">Transmembrane helix</keyword>
<evidence type="ECO:0000256" key="13">
    <source>
        <dbReference type="RuleBase" id="RU000461"/>
    </source>
</evidence>
<comment type="similarity">
    <text evidence="3 13">Belongs to the cytochrome P450 family.</text>
</comment>
<dbReference type="GO" id="GO:0016020">
    <property type="term" value="C:membrane"/>
    <property type="evidence" value="ECO:0007669"/>
    <property type="project" value="UniProtKB-SubCell"/>
</dbReference>
<evidence type="ECO:0000256" key="7">
    <source>
        <dbReference type="ARBA" id="ARBA00022989"/>
    </source>
</evidence>
<dbReference type="Proteomes" id="UP001141552">
    <property type="component" value="Unassembled WGS sequence"/>
</dbReference>
<comment type="subcellular location">
    <subcellularLocation>
        <location evidence="2">Membrane</location>
    </subcellularLocation>
</comment>
<dbReference type="InterPro" id="IPR017972">
    <property type="entry name" value="Cyt_P450_CS"/>
</dbReference>
<evidence type="ECO:0000256" key="4">
    <source>
        <dbReference type="ARBA" id="ARBA00022617"/>
    </source>
</evidence>
<dbReference type="Gene3D" id="1.10.630.10">
    <property type="entry name" value="Cytochrome P450"/>
    <property type="match status" value="1"/>
</dbReference>
<dbReference type="PANTHER" id="PTHR47947">
    <property type="entry name" value="CYTOCHROME P450 82C3-RELATED"/>
    <property type="match status" value="1"/>
</dbReference>
<keyword evidence="5 14" id="KW-0812">Transmembrane</keyword>
<evidence type="ECO:0000313" key="16">
    <source>
        <dbReference type="Proteomes" id="UP001141552"/>
    </source>
</evidence>
<dbReference type="PROSITE" id="PS00086">
    <property type="entry name" value="CYTOCHROME_P450"/>
    <property type="match status" value="1"/>
</dbReference>
<protein>
    <recommendedName>
        <fullName evidence="17">Cytochrome P450</fullName>
    </recommendedName>
</protein>
<feature type="transmembrane region" description="Helical" evidence="14">
    <location>
        <begin position="332"/>
        <end position="353"/>
    </location>
</feature>
<dbReference type="PRINTS" id="PR00385">
    <property type="entry name" value="P450"/>
</dbReference>
<keyword evidence="10 13" id="KW-0503">Monooxygenase</keyword>
<evidence type="ECO:0000256" key="14">
    <source>
        <dbReference type="SAM" id="Phobius"/>
    </source>
</evidence>
<feature type="transmembrane region" description="Helical" evidence="14">
    <location>
        <begin position="15"/>
        <end position="38"/>
    </location>
</feature>
<dbReference type="PANTHER" id="PTHR47947:SF26">
    <property type="entry name" value="CYTOCHROME P450"/>
    <property type="match status" value="1"/>
</dbReference>
<dbReference type="GO" id="GO:0020037">
    <property type="term" value="F:heme binding"/>
    <property type="evidence" value="ECO:0007669"/>
    <property type="project" value="InterPro"/>
</dbReference>
<dbReference type="OrthoDB" id="1936837at2759"/>
<keyword evidence="11 14" id="KW-0472">Membrane</keyword>
<keyword evidence="9 12" id="KW-0408">Iron</keyword>
<evidence type="ECO:0000256" key="5">
    <source>
        <dbReference type="ARBA" id="ARBA00022692"/>
    </source>
</evidence>
<evidence type="ECO:0000256" key="6">
    <source>
        <dbReference type="ARBA" id="ARBA00022723"/>
    </source>
</evidence>
<proteinExistence type="inferred from homology"/>
<dbReference type="AlphaFoldDB" id="A0A9Q0G7S9"/>
<evidence type="ECO:0008006" key="17">
    <source>
        <dbReference type="Google" id="ProtNLM"/>
    </source>
</evidence>
<keyword evidence="8 13" id="KW-0560">Oxidoreductase</keyword>
<dbReference type="InterPro" id="IPR001128">
    <property type="entry name" value="Cyt_P450"/>
</dbReference>
<evidence type="ECO:0000256" key="10">
    <source>
        <dbReference type="ARBA" id="ARBA00023033"/>
    </source>
</evidence>
<reference evidence="15" key="2">
    <citation type="journal article" date="2023" name="Plants (Basel)">
        <title>Annotation of the Turnera subulata (Passifloraceae) Draft Genome Reveals the S-Locus Evolved after the Divergence of Turneroideae from Passifloroideae in a Stepwise Manner.</title>
        <authorList>
            <person name="Henning P.M."/>
            <person name="Roalson E.H."/>
            <person name="Mir W."/>
            <person name="McCubbin A.G."/>
            <person name="Shore J.S."/>
        </authorList>
    </citation>
    <scope>NUCLEOTIDE SEQUENCE</scope>
    <source>
        <strain evidence="15">F60SS</strain>
    </source>
</reference>
<keyword evidence="16" id="KW-1185">Reference proteome</keyword>
<feature type="binding site" description="axial binding residue" evidence="12">
    <location>
        <position position="480"/>
    </location>
    <ligand>
        <name>heme</name>
        <dbReference type="ChEBI" id="CHEBI:30413"/>
    </ligand>
    <ligandPart>
        <name>Fe</name>
        <dbReference type="ChEBI" id="CHEBI:18248"/>
    </ligandPart>
</feature>
<dbReference type="Pfam" id="PF00067">
    <property type="entry name" value="p450"/>
    <property type="match status" value="1"/>
</dbReference>
<dbReference type="GO" id="GO:0004497">
    <property type="term" value="F:monooxygenase activity"/>
    <property type="evidence" value="ECO:0007669"/>
    <property type="project" value="UniProtKB-KW"/>
</dbReference>
<dbReference type="InterPro" id="IPR002401">
    <property type="entry name" value="Cyt_P450_E_grp-I"/>
</dbReference>
<evidence type="ECO:0000256" key="12">
    <source>
        <dbReference type="PIRSR" id="PIRSR602401-1"/>
    </source>
</evidence>
<evidence type="ECO:0000256" key="8">
    <source>
        <dbReference type="ARBA" id="ARBA00023002"/>
    </source>
</evidence>
<keyword evidence="6 12" id="KW-0479">Metal-binding</keyword>
<dbReference type="InterPro" id="IPR050651">
    <property type="entry name" value="Plant_Cytochrome_P450_Monoox"/>
</dbReference>
<dbReference type="FunFam" id="1.10.630.10:FF:000026">
    <property type="entry name" value="Cytochrome P450 82C4"/>
    <property type="match status" value="1"/>
</dbReference>
<evidence type="ECO:0000256" key="11">
    <source>
        <dbReference type="ARBA" id="ARBA00023136"/>
    </source>
</evidence>
<gene>
    <name evidence="15" type="ORF">Tsubulata_047101</name>
</gene>
<comment type="cofactor">
    <cofactor evidence="1 12">
        <name>heme</name>
        <dbReference type="ChEBI" id="CHEBI:30413"/>
    </cofactor>
</comment>
<name>A0A9Q0G7S9_9ROSI</name>
<evidence type="ECO:0000313" key="15">
    <source>
        <dbReference type="EMBL" id="KAJ4843834.1"/>
    </source>
</evidence>
<comment type="caution">
    <text evidence="15">The sequence shown here is derived from an EMBL/GenBank/DDBJ whole genome shotgun (WGS) entry which is preliminary data.</text>
</comment>
<organism evidence="15 16">
    <name type="scientific">Turnera subulata</name>
    <dbReference type="NCBI Taxonomy" id="218843"/>
    <lineage>
        <taxon>Eukaryota</taxon>
        <taxon>Viridiplantae</taxon>
        <taxon>Streptophyta</taxon>
        <taxon>Embryophyta</taxon>
        <taxon>Tracheophyta</taxon>
        <taxon>Spermatophyta</taxon>
        <taxon>Magnoliopsida</taxon>
        <taxon>eudicotyledons</taxon>
        <taxon>Gunneridae</taxon>
        <taxon>Pentapetalae</taxon>
        <taxon>rosids</taxon>
        <taxon>fabids</taxon>
        <taxon>Malpighiales</taxon>
        <taxon>Passifloraceae</taxon>
        <taxon>Turnera</taxon>
    </lineage>
</organism>
<evidence type="ECO:0000256" key="9">
    <source>
        <dbReference type="ARBA" id="ARBA00023004"/>
    </source>
</evidence>
<evidence type="ECO:0000256" key="3">
    <source>
        <dbReference type="ARBA" id="ARBA00010617"/>
    </source>
</evidence>
<evidence type="ECO:0000256" key="2">
    <source>
        <dbReference type="ARBA" id="ARBA00004370"/>
    </source>
</evidence>
<dbReference type="GO" id="GO:0016705">
    <property type="term" value="F:oxidoreductase activity, acting on paired donors, with incorporation or reduction of molecular oxygen"/>
    <property type="evidence" value="ECO:0007669"/>
    <property type="project" value="InterPro"/>
</dbReference>
<keyword evidence="4 12" id="KW-0349">Heme</keyword>
<dbReference type="PRINTS" id="PR00463">
    <property type="entry name" value="EP450I"/>
</dbReference>
<reference evidence="15" key="1">
    <citation type="submission" date="2022-02" db="EMBL/GenBank/DDBJ databases">
        <authorList>
            <person name="Henning P.M."/>
            <person name="McCubbin A.G."/>
            <person name="Shore J.S."/>
        </authorList>
    </citation>
    <scope>NUCLEOTIDE SEQUENCE</scope>
    <source>
        <strain evidence="15">F60SS</strain>
        <tissue evidence="15">Leaves</tissue>
    </source>
</reference>
<accession>A0A9Q0G7S9</accession>
<dbReference type="GO" id="GO:0005506">
    <property type="term" value="F:iron ion binding"/>
    <property type="evidence" value="ECO:0007669"/>
    <property type="project" value="InterPro"/>
</dbReference>
<dbReference type="EMBL" id="JAKUCV010002132">
    <property type="protein sequence ID" value="KAJ4843834.1"/>
    <property type="molecule type" value="Genomic_DNA"/>
</dbReference>
<dbReference type="InterPro" id="IPR036396">
    <property type="entry name" value="Cyt_P450_sf"/>
</dbReference>